<dbReference type="WBParaSite" id="nRc.2.0.1.t31926-RA">
    <property type="protein sequence ID" value="nRc.2.0.1.t31926-RA"/>
    <property type="gene ID" value="nRc.2.0.1.g31926"/>
</dbReference>
<proteinExistence type="predicted"/>
<dbReference type="Proteomes" id="UP000887565">
    <property type="component" value="Unplaced"/>
</dbReference>
<accession>A0A915JZJ4</accession>
<sequence length="69" mass="8146">MLIVELLQGWDVQFYKSLSCVKPHIETANKDFFLFVDTKNESFQIGDEKIFVRQWSIVERFAMTRSTAI</sequence>
<keyword evidence="1" id="KW-1185">Reference proteome</keyword>
<organism evidence="1 2">
    <name type="scientific">Romanomermis culicivorax</name>
    <name type="common">Nematode worm</name>
    <dbReference type="NCBI Taxonomy" id="13658"/>
    <lineage>
        <taxon>Eukaryota</taxon>
        <taxon>Metazoa</taxon>
        <taxon>Ecdysozoa</taxon>
        <taxon>Nematoda</taxon>
        <taxon>Enoplea</taxon>
        <taxon>Dorylaimia</taxon>
        <taxon>Mermithida</taxon>
        <taxon>Mermithoidea</taxon>
        <taxon>Mermithidae</taxon>
        <taxon>Romanomermis</taxon>
    </lineage>
</organism>
<protein>
    <submittedName>
        <fullName evidence="2">Uncharacterized protein</fullName>
    </submittedName>
</protein>
<reference evidence="2" key="1">
    <citation type="submission" date="2022-11" db="UniProtKB">
        <authorList>
            <consortium name="WormBaseParasite"/>
        </authorList>
    </citation>
    <scope>IDENTIFICATION</scope>
</reference>
<dbReference type="AlphaFoldDB" id="A0A915JZJ4"/>
<name>A0A915JZJ4_ROMCU</name>
<evidence type="ECO:0000313" key="2">
    <source>
        <dbReference type="WBParaSite" id="nRc.2.0.1.t31926-RA"/>
    </source>
</evidence>
<evidence type="ECO:0000313" key="1">
    <source>
        <dbReference type="Proteomes" id="UP000887565"/>
    </source>
</evidence>